<dbReference type="Pfam" id="PF07593">
    <property type="entry name" value="UnbV_ASPIC"/>
    <property type="match status" value="1"/>
</dbReference>
<dbReference type="PANTHER" id="PTHR16026">
    <property type="entry name" value="CARTILAGE ACIDIC PROTEIN 1"/>
    <property type="match status" value="1"/>
</dbReference>
<evidence type="ECO:0000256" key="2">
    <source>
        <dbReference type="ARBA" id="ARBA00022737"/>
    </source>
</evidence>
<dbReference type="EMBL" id="JADWYR010000001">
    <property type="protein sequence ID" value="MBG9375454.1"/>
    <property type="molecule type" value="Genomic_DNA"/>
</dbReference>
<gene>
    <name evidence="6" type="ORF">I5907_04365</name>
</gene>
<keyword evidence="3" id="KW-0325">Glycoprotein</keyword>
<evidence type="ECO:0000256" key="4">
    <source>
        <dbReference type="SAM" id="SignalP"/>
    </source>
</evidence>
<feature type="domain" description="ASPIC/UnbV" evidence="5">
    <location>
        <begin position="527"/>
        <end position="584"/>
    </location>
</feature>
<proteinExistence type="predicted"/>
<accession>A0A931E5D8</accession>
<dbReference type="InterPro" id="IPR028994">
    <property type="entry name" value="Integrin_alpha_N"/>
</dbReference>
<dbReference type="Pfam" id="PF13517">
    <property type="entry name" value="FG-GAP_3"/>
    <property type="match status" value="4"/>
</dbReference>
<name>A0A931E5D8_9BACT</name>
<evidence type="ECO:0000259" key="5">
    <source>
        <dbReference type="Pfam" id="PF07593"/>
    </source>
</evidence>
<dbReference type="InterPro" id="IPR013519">
    <property type="entry name" value="Int_alpha_beta-p"/>
</dbReference>
<keyword evidence="1 4" id="KW-0732">Signal</keyword>
<dbReference type="SMART" id="SM00191">
    <property type="entry name" value="Int_alpha"/>
    <property type="match status" value="3"/>
</dbReference>
<comment type="caution">
    <text evidence="6">The sequence shown here is derived from an EMBL/GenBank/DDBJ whole genome shotgun (WGS) entry which is preliminary data.</text>
</comment>
<dbReference type="SUPFAM" id="SSF69318">
    <property type="entry name" value="Integrin alpha N-terminal domain"/>
    <property type="match status" value="3"/>
</dbReference>
<dbReference type="Proteomes" id="UP000628448">
    <property type="component" value="Unassembled WGS sequence"/>
</dbReference>
<reference evidence="6" key="1">
    <citation type="submission" date="2020-11" db="EMBL/GenBank/DDBJ databases">
        <title>Bacterial whole genome sequence for Panacibacter sp. DH6.</title>
        <authorList>
            <person name="Le V."/>
            <person name="Ko S."/>
            <person name="Ahn C.-Y."/>
            <person name="Oh H.-M."/>
        </authorList>
    </citation>
    <scope>NUCLEOTIDE SEQUENCE</scope>
    <source>
        <strain evidence="6">DH6</strain>
    </source>
</reference>
<evidence type="ECO:0000256" key="3">
    <source>
        <dbReference type="ARBA" id="ARBA00023180"/>
    </source>
</evidence>
<dbReference type="InterPro" id="IPR011519">
    <property type="entry name" value="UnbV_ASPIC"/>
</dbReference>
<dbReference type="Gene3D" id="2.130.10.130">
    <property type="entry name" value="Integrin alpha, N-terminal"/>
    <property type="match status" value="4"/>
</dbReference>
<feature type="chain" id="PRO_5037058314" evidence="4">
    <location>
        <begin position="17"/>
        <end position="1103"/>
    </location>
</feature>
<evidence type="ECO:0000313" key="7">
    <source>
        <dbReference type="Proteomes" id="UP000628448"/>
    </source>
</evidence>
<keyword evidence="7" id="KW-1185">Reference proteome</keyword>
<sequence>MYNAWMYFTISMLLLACGTNKNQPALFAVKESSETGLAFTNTLSPTDKFNVFHYMYYYNGAGVCAGDFNNDGLADLFFAANQGENKMFLNEGQLHFKDITKQTRIPQDGGWSTGVSVVDINNDGLLDIYVCRVGKYEILNSKNQFLICKGIDKNGIPFYADEAPAMKLDFVGFSTQAAFLDYDLDGDLDMYLLNHSLHQNGTYGPRQILLGKKNATSGDRFYKNDNGHFTDITDSTGIHSSVIGYGLGIVVADINMDGYPDVYIGNDFHENDYLYINQRNGTFKDTREDALTHTSQYTMGVDAADLTNDGLPEIVTSDMLAYDPYILKRSEGSDQYDVQHIKQQYGYAKQETRNSLQFNRGNGFYSETGLYSGMAATDWSWSSLIFDFDNDGRKDIFIANGIPKRLNDIDYINYVSNDEVQVKIRMNNVGEKDMALIEKFPEIKVPNKFYRNDGALKFTDMAGAIDNDKGNYSNGALYADLDNDGDLDIVVNNIDEPALLYENLTSTAAAGNYIALRLQGNAQNVNATGAKVLVFCDDSVRTYQKNPVHGFLSSIETPLHFSVNSSRIDSVCLVWPDNTYEQLNWRADTNKIVTKTYRPGLPAFDYNSLARFDTLHTNKLYNVTGQTQLLYRHIESDFQEFNREPLIPHMLSTEGPALAVADINGDGLDDVFIGSSKRNRAVVYTQQTNGTFALTQQPALVLDSMYEDVDACWADVNNDKTPDLIVASGGNEYQHKDIHQAPRIYLNDGKGNLQKLPGAFNDVFLTASCVAAADFNGDGFVDLFFGARTTPWQYGNIPPSFLLQNDGTGHYKNVTLQAAKNLSQVGLVTNAKWFDLDKDGDTDLLLSLEWDGICAFINDKGTFTKQYLTNKKGWWNFSLPCDVDNDGDIDIIAGNLGLNSRLQASDKEPVQLYFNDFDNNGVKEQVLTFYLQGRQIPFATKDELEKKMPVLKKQFLYAEDFAKASLADIFGKQKLESAIKLSADYFSNAVLINDGNQHYTVQALPWQAQLSTYKDAVITNANNDNLPDILLTGNYFENNTQLGPYDADYGTMLINKGKGNFTAEPLNGIAIKGQVRHIRQMNIANKEAYILARNNDSAIIIRY</sequence>
<keyword evidence="2" id="KW-0677">Repeat</keyword>
<evidence type="ECO:0000256" key="1">
    <source>
        <dbReference type="ARBA" id="ARBA00022729"/>
    </source>
</evidence>
<dbReference type="InterPro" id="IPR027039">
    <property type="entry name" value="Crtac1"/>
</dbReference>
<organism evidence="6 7">
    <name type="scientific">Panacibacter microcysteis</name>
    <dbReference type="NCBI Taxonomy" id="2793269"/>
    <lineage>
        <taxon>Bacteria</taxon>
        <taxon>Pseudomonadati</taxon>
        <taxon>Bacteroidota</taxon>
        <taxon>Chitinophagia</taxon>
        <taxon>Chitinophagales</taxon>
        <taxon>Chitinophagaceae</taxon>
        <taxon>Panacibacter</taxon>
    </lineage>
</organism>
<dbReference type="InterPro" id="IPR013517">
    <property type="entry name" value="FG-GAP"/>
</dbReference>
<dbReference type="AlphaFoldDB" id="A0A931E5D8"/>
<evidence type="ECO:0000313" key="6">
    <source>
        <dbReference type="EMBL" id="MBG9375454.1"/>
    </source>
</evidence>
<feature type="signal peptide" evidence="4">
    <location>
        <begin position="1"/>
        <end position="16"/>
    </location>
</feature>
<protein>
    <submittedName>
        <fullName evidence="6">VCBS repeat-containing protein</fullName>
    </submittedName>
</protein>
<dbReference type="PANTHER" id="PTHR16026:SF0">
    <property type="entry name" value="CARTILAGE ACIDIC PROTEIN 1"/>
    <property type="match status" value="1"/>
</dbReference>